<reference evidence="3" key="1">
    <citation type="submission" date="2025-08" db="UniProtKB">
        <authorList>
            <consortium name="RefSeq"/>
        </authorList>
    </citation>
    <scope>IDENTIFICATION</scope>
    <source>
        <tissue evidence="3">Tentacle</tissue>
    </source>
</reference>
<gene>
    <name evidence="3" type="primary">LOC116301505</name>
</gene>
<evidence type="ECO:0000313" key="3">
    <source>
        <dbReference type="RefSeq" id="XP_031566434.1"/>
    </source>
</evidence>
<organism evidence="2 3">
    <name type="scientific">Actinia tenebrosa</name>
    <name type="common">Australian red waratah sea anemone</name>
    <dbReference type="NCBI Taxonomy" id="6105"/>
    <lineage>
        <taxon>Eukaryota</taxon>
        <taxon>Metazoa</taxon>
        <taxon>Cnidaria</taxon>
        <taxon>Anthozoa</taxon>
        <taxon>Hexacorallia</taxon>
        <taxon>Actiniaria</taxon>
        <taxon>Actiniidae</taxon>
        <taxon>Actinia</taxon>
    </lineage>
</organism>
<dbReference type="InParanoid" id="A0A6P8II81"/>
<feature type="signal peptide" evidence="1">
    <location>
        <begin position="1"/>
        <end position="20"/>
    </location>
</feature>
<keyword evidence="2" id="KW-1185">Reference proteome</keyword>
<sequence>MNKFLSELVVIAVCLALTHATSLTNRRLQALERGAAFLEAQSFGMFNQDPKKDKEEKEELKKCYKECRKTKKQCEKSCPKKAKDCRKECKCNYKECKEDCKGGGSGVMEYL</sequence>
<name>A0A6P8II81_ACTTE</name>
<protein>
    <submittedName>
        <fullName evidence="3">Uncharacterized protein LOC116301505</fullName>
    </submittedName>
</protein>
<evidence type="ECO:0000256" key="1">
    <source>
        <dbReference type="SAM" id="SignalP"/>
    </source>
</evidence>
<proteinExistence type="predicted"/>
<evidence type="ECO:0000313" key="2">
    <source>
        <dbReference type="Proteomes" id="UP000515163"/>
    </source>
</evidence>
<dbReference type="RefSeq" id="XP_031566434.1">
    <property type="nucleotide sequence ID" value="XM_031710574.1"/>
</dbReference>
<feature type="chain" id="PRO_5027909754" evidence="1">
    <location>
        <begin position="21"/>
        <end position="111"/>
    </location>
</feature>
<keyword evidence="1" id="KW-0732">Signal</keyword>
<dbReference type="AlphaFoldDB" id="A0A6P8II81"/>
<dbReference type="OrthoDB" id="10556071at2759"/>
<dbReference type="Proteomes" id="UP000515163">
    <property type="component" value="Unplaced"/>
</dbReference>
<dbReference type="GeneID" id="116301505"/>
<accession>A0A6P8II81</accession>
<dbReference type="KEGG" id="aten:116301505"/>